<accession>A0A6I4HZS0</accession>
<name>A0A6I4HZS0_9SPHI</name>
<dbReference type="RefSeq" id="WP_157523368.1">
    <property type="nucleotide sequence ID" value="NZ_CP066775.1"/>
</dbReference>
<evidence type="ECO:0000313" key="1">
    <source>
        <dbReference type="EMBL" id="QQL49923.1"/>
    </source>
</evidence>
<dbReference type="AlphaFoldDB" id="A0A6I4HZS0"/>
<organism evidence="1 2">
    <name type="scientific">Mucilaginibacter ginkgonis</name>
    <dbReference type="NCBI Taxonomy" id="2682091"/>
    <lineage>
        <taxon>Bacteria</taxon>
        <taxon>Pseudomonadati</taxon>
        <taxon>Bacteroidota</taxon>
        <taxon>Sphingobacteriia</taxon>
        <taxon>Sphingobacteriales</taxon>
        <taxon>Sphingobacteriaceae</taxon>
        <taxon>Mucilaginibacter</taxon>
    </lineage>
</organism>
<evidence type="ECO:0000313" key="2">
    <source>
        <dbReference type="Proteomes" id="UP000429232"/>
    </source>
</evidence>
<sequence length="192" mass="22228">MKFKKAGKFIIKKLSKELPRHLSYHSVEHIQDVYNSAEKIGIDECISVADMKLLLTAAWYHDSGFLKGAKDHEEESCRIAREALPMFDYSEAEIDKICGMIMATKIPQSPKTHLEEILADADLDYLGRDDFFTIGDKLYNELCVFGFLDNENDWNKLQVKFLENHNYFTKSAIALRQEKKHQHLQQVKSKIS</sequence>
<gene>
    <name evidence="1" type="ORF">GO620_000280</name>
</gene>
<proteinExistence type="predicted"/>
<dbReference type="Gene3D" id="1.10.3210.10">
    <property type="entry name" value="Hypothetical protein af1432"/>
    <property type="match status" value="1"/>
</dbReference>
<protein>
    <submittedName>
        <fullName evidence="1">Uncharacterized protein</fullName>
    </submittedName>
</protein>
<reference evidence="1 2" key="1">
    <citation type="submission" date="2020-12" db="EMBL/GenBank/DDBJ databases">
        <title>HMF7856_wgs.fasta genome submission.</title>
        <authorList>
            <person name="Kang H."/>
            <person name="Kim H."/>
            <person name="Joh K."/>
        </authorList>
    </citation>
    <scope>NUCLEOTIDE SEQUENCE [LARGE SCALE GENOMIC DNA]</scope>
    <source>
        <strain evidence="1 2">HMF7856</strain>
    </source>
</reference>
<dbReference type="SUPFAM" id="SSF109604">
    <property type="entry name" value="HD-domain/PDEase-like"/>
    <property type="match status" value="1"/>
</dbReference>
<keyword evidence="2" id="KW-1185">Reference proteome</keyword>
<dbReference type="EMBL" id="CP066775">
    <property type="protein sequence ID" value="QQL49923.1"/>
    <property type="molecule type" value="Genomic_DNA"/>
</dbReference>
<dbReference type="InterPro" id="IPR003607">
    <property type="entry name" value="HD/PDEase_dom"/>
</dbReference>
<dbReference type="Proteomes" id="UP000429232">
    <property type="component" value="Chromosome"/>
</dbReference>
<dbReference type="KEGG" id="mgik:GO620_000280"/>
<dbReference type="CDD" id="cd00077">
    <property type="entry name" value="HDc"/>
    <property type="match status" value="1"/>
</dbReference>